<reference evidence="1" key="1">
    <citation type="submission" date="2018-06" db="EMBL/GenBank/DDBJ databases">
        <authorList>
            <person name="Zhirakovskaya E."/>
        </authorList>
    </citation>
    <scope>NUCLEOTIDE SEQUENCE</scope>
</reference>
<accession>A0A3B1CGA3</accession>
<name>A0A3B1CGA3_9ZZZZ</name>
<protein>
    <submittedName>
        <fullName evidence="1">Uncharacterized protein</fullName>
    </submittedName>
</protein>
<dbReference type="AlphaFoldDB" id="A0A3B1CGA3"/>
<gene>
    <name evidence="1" type="ORF">MNBD_NITROSPINAE03-251</name>
</gene>
<dbReference type="EMBL" id="UOGB01000091">
    <property type="protein sequence ID" value="VAX17785.1"/>
    <property type="molecule type" value="Genomic_DNA"/>
</dbReference>
<organism evidence="1">
    <name type="scientific">hydrothermal vent metagenome</name>
    <dbReference type="NCBI Taxonomy" id="652676"/>
    <lineage>
        <taxon>unclassified sequences</taxon>
        <taxon>metagenomes</taxon>
        <taxon>ecological metagenomes</taxon>
    </lineage>
</organism>
<evidence type="ECO:0000313" key="1">
    <source>
        <dbReference type="EMBL" id="VAX17785.1"/>
    </source>
</evidence>
<proteinExistence type="predicted"/>
<sequence length="90" mass="9932">MSGYRDLIELIAKRQMGILGKRNTTEIFSEAGLALDSAGKIENDSAGYEELETLTITLHEKYGPVPIMGCKIPVARKAKELKLKLPPLFV</sequence>